<dbReference type="AlphaFoldDB" id="A0A078AYU1"/>
<protein>
    <submittedName>
        <fullName evidence="3">Uncharacterized protein</fullName>
    </submittedName>
</protein>
<evidence type="ECO:0000313" key="4">
    <source>
        <dbReference type="Proteomes" id="UP000039865"/>
    </source>
</evidence>
<proteinExistence type="predicted"/>
<feature type="region of interest" description="Disordered" evidence="2">
    <location>
        <begin position="87"/>
        <end position="125"/>
    </location>
</feature>
<sequence>MKINSQFSPSKTGLQRRQTFGTPNSISALATSKANPRSSVQLQLIPDFEPQQHQQPFHKANSSLSEPNFIITSNTAMTTPAFNKQSYSIVSSSQNHNPNKNHQINSNNSKQDSKNQGGGVNGASTIKTQSQYDFDELKLIYSNSVISPKDSNGKGPSSNKYAAKKVSIEELTAKYNNQSIDQVAQKYHVQPGVNSTYGSSLYSKAATTVNSHKETPKKSSQKTQNQVNNRKSTNLESNKIAQMNSQMFTPDVFKRKVSHQSNPPKDLTSSYSTNQSIKKNKVNFDLEQINQNGTGFSSTNDKKAINKTSTPSNKTNDTFQTIITTSNKSQTEHRLSNQLFKDIQQQYQFRQQRKLEEIHSMIEEKSKQIHKDEFQARDQEAKQSLENMKEFRKCCKTCKDQDNDKNHHIHSHSHQFQQQNLNNSNVLSQANLLNNSQINDNTASKVFEKYLQSSNEEIQNIIRKKSEACLSSSTVPTSNINLASKSRQANCKCSEDVANLKLLLVQEQKTREFCQRQLKDIQDEFLNTNSSNQLEEYMLQLKDMQSKLNDKNMKIQQLSGKLKRLTGLYDNFKYIASLNQEYFALELGEGEKAYSEQQKIDFEKFYMDISKYNLQTRDMGVQCNFMMSANPNSTLQDQDPYFLRTFKETLDLEREFQTLQNENQLLKQKLYAKTLDLKPVDHKIQELRKSLTLDLDNQVKRQQAIIVEKFADFTFQLSNIGVSDIYSQLRGLLSCLFQYHRVLDQLEEKEARSWIWRVYQQLVEASGIKNALKSSHNAISRTQRSINEGNLSKSVQEFATLFNNNNSSTISTIQKSFGKDQKLEKQNTNQTDQQIGAEEHKLKVSGNEDMLLQMLNIQAHHVEQLMLNTTFGGGLDLLSSSFL</sequence>
<evidence type="ECO:0000256" key="1">
    <source>
        <dbReference type="SAM" id="Coils"/>
    </source>
</evidence>
<evidence type="ECO:0000256" key="2">
    <source>
        <dbReference type="SAM" id="MobiDB-lite"/>
    </source>
</evidence>
<dbReference type="EMBL" id="CCKQ01015764">
    <property type="protein sequence ID" value="CDW87605.1"/>
    <property type="molecule type" value="Genomic_DNA"/>
</dbReference>
<feature type="compositionally biased region" description="Polar residues" evidence="2">
    <location>
        <begin position="87"/>
        <end position="104"/>
    </location>
</feature>
<feature type="coiled-coil region" evidence="1">
    <location>
        <begin position="504"/>
        <end position="561"/>
    </location>
</feature>
<feature type="region of interest" description="Disordered" evidence="2">
    <location>
        <begin position="207"/>
        <end position="238"/>
    </location>
</feature>
<feature type="compositionally biased region" description="Polar residues" evidence="2">
    <location>
        <begin position="221"/>
        <end position="238"/>
    </location>
</feature>
<feature type="region of interest" description="Disordered" evidence="2">
    <location>
        <begin position="293"/>
        <end position="317"/>
    </location>
</feature>
<reference evidence="3 4" key="1">
    <citation type="submission" date="2014-06" db="EMBL/GenBank/DDBJ databases">
        <authorList>
            <person name="Swart Estienne"/>
        </authorList>
    </citation>
    <scope>NUCLEOTIDE SEQUENCE [LARGE SCALE GENOMIC DNA]</scope>
    <source>
        <strain evidence="3 4">130c</strain>
    </source>
</reference>
<accession>A0A078AYU1</accession>
<organism evidence="3 4">
    <name type="scientific">Stylonychia lemnae</name>
    <name type="common">Ciliate</name>
    <dbReference type="NCBI Taxonomy" id="5949"/>
    <lineage>
        <taxon>Eukaryota</taxon>
        <taxon>Sar</taxon>
        <taxon>Alveolata</taxon>
        <taxon>Ciliophora</taxon>
        <taxon>Intramacronucleata</taxon>
        <taxon>Spirotrichea</taxon>
        <taxon>Stichotrichia</taxon>
        <taxon>Sporadotrichida</taxon>
        <taxon>Oxytrichidae</taxon>
        <taxon>Stylonychinae</taxon>
        <taxon>Stylonychia</taxon>
    </lineage>
</organism>
<feature type="compositionally biased region" description="Polar residues" evidence="2">
    <location>
        <begin position="306"/>
        <end position="317"/>
    </location>
</feature>
<name>A0A078AYU1_STYLE</name>
<feature type="region of interest" description="Disordered" evidence="2">
    <location>
        <begin position="1"/>
        <end position="21"/>
    </location>
</feature>
<keyword evidence="4" id="KW-1185">Reference proteome</keyword>
<dbReference type="Proteomes" id="UP000039865">
    <property type="component" value="Unassembled WGS sequence"/>
</dbReference>
<gene>
    <name evidence="3" type="primary">Contig3279.g3504</name>
    <name evidence="3" type="ORF">STYLEM_16712</name>
</gene>
<dbReference type="InParanoid" id="A0A078AYU1"/>
<evidence type="ECO:0000313" key="3">
    <source>
        <dbReference type="EMBL" id="CDW87605.1"/>
    </source>
</evidence>
<keyword evidence="1" id="KW-0175">Coiled coil</keyword>